<comment type="caution">
    <text evidence="2">The sequence shown here is derived from an EMBL/GenBank/DDBJ whole genome shotgun (WGS) entry which is preliminary data.</text>
</comment>
<accession>X7F1Q6</accession>
<dbReference type="eggNOG" id="COG1215">
    <property type="taxonomic scope" value="Bacteria"/>
</dbReference>
<dbReference type="EMBL" id="JAME01000065">
    <property type="protein sequence ID" value="ETX26683.1"/>
    <property type="molecule type" value="Genomic_DNA"/>
</dbReference>
<protein>
    <recommendedName>
        <fullName evidence="1">Glycosyltransferase 2-like domain-containing protein</fullName>
    </recommendedName>
</protein>
<gene>
    <name evidence="2" type="ORF">RISW2_20765</name>
</gene>
<dbReference type="InterPro" id="IPR001173">
    <property type="entry name" value="Glyco_trans_2-like"/>
</dbReference>
<organism evidence="2 3">
    <name type="scientific">Roseivivax isoporae LMG 25204</name>
    <dbReference type="NCBI Taxonomy" id="1449351"/>
    <lineage>
        <taxon>Bacteria</taxon>
        <taxon>Pseudomonadati</taxon>
        <taxon>Pseudomonadota</taxon>
        <taxon>Alphaproteobacteria</taxon>
        <taxon>Rhodobacterales</taxon>
        <taxon>Roseobacteraceae</taxon>
        <taxon>Roseivivax</taxon>
    </lineage>
</organism>
<dbReference type="AlphaFoldDB" id="X7F1Q6"/>
<dbReference type="PATRIC" id="fig|1449351.3.peg.4423"/>
<keyword evidence="3" id="KW-1185">Reference proteome</keyword>
<dbReference type="SUPFAM" id="SSF53448">
    <property type="entry name" value="Nucleotide-diphospho-sugar transferases"/>
    <property type="match status" value="1"/>
</dbReference>
<dbReference type="InterPro" id="IPR029044">
    <property type="entry name" value="Nucleotide-diphossugar_trans"/>
</dbReference>
<dbReference type="Gene3D" id="3.90.550.10">
    <property type="entry name" value="Spore Coat Polysaccharide Biosynthesis Protein SpsA, Chain A"/>
    <property type="match status" value="1"/>
</dbReference>
<dbReference type="Proteomes" id="UP000023430">
    <property type="component" value="Unassembled WGS sequence"/>
</dbReference>
<dbReference type="STRING" id="1449351.RISW2_20765"/>
<sequence>MPACNEEARIEACLRALARQEGAPPLFVSLCVNNSTDRSAARAEAAAGRLGLPVLLTEVTFGTGGVGRARRLGHAAALRACPGAGVLLSTDADCVPAPGWAAGMAGALARAPVALGGICALPGELAALSPDYAAWSAVEDAYAALSVEFGCLLDPAGTDGIGINTAGGANLGLRREAYLALGGFRDRQSGEDRDIVARALAAGYRPVRARDAVVAASMRSDGRAPRGMAARVAARLARRDAPLDTALAPLEAMIRHHLAAQPGHRGAARTPMSRREALRDLPELERCVSVLRALPDVPARLRYLGTRAERARAGRSGECLLAP</sequence>
<feature type="domain" description="Glycosyltransferase 2-like" evidence="1">
    <location>
        <begin position="1"/>
        <end position="116"/>
    </location>
</feature>
<evidence type="ECO:0000313" key="3">
    <source>
        <dbReference type="Proteomes" id="UP000023430"/>
    </source>
</evidence>
<proteinExistence type="predicted"/>
<dbReference type="PANTHER" id="PTHR43685:SF14">
    <property type="entry name" value="GLYCOSYLTRANSFERASE 2-LIKE DOMAIN-CONTAINING PROTEIN"/>
    <property type="match status" value="1"/>
</dbReference>
<dbReference type="Pfam" id="PF00535">
    <property type="entry name" value="Glycos_transf_2"/>
    <property type="match status" value="1"/>
</dbReference>
<evidence type="ECO:0000259" key="1">
    <source>
        <dbReference type="Pfam" id="PF00535"/>
    </source>
</evidence>
<evidence type="ECO:0000313" key="2">
    <source>
        <dbReference type="EMBL" id="ETX26683.1"/>
    </source>
</evidence>
<dbReference type="PANTHER" id="PTHR43685">
    <property type="entry name" value="GLYCOSYLTRANSFERASE"/>
    <property type="match status" value="1"/>
</dbReference>
<reference evidence="2 3" key="1">
    <citation type="submission" date="2014-01" db="EMBL/GenBank/DDBJ databases">
        <title>Roseivivax isoporae LMG 25204 Genome Sequencing.</title>
        <authorList>
            <person name="Lai Q."/>
            <person name="Li G."/>
            <person name="Shao Z."/>
        </authorList>
    </citation>
    <scope>NUCLEOTIDE SEQUENCE [LARGE SCALE GENOMIC DNA]</scope>
    <source>
        <strain evidence="2 3">LMG 25204</strain>
    </source>
</reference>
<name>X7F1Q6_9RHOB</name>
<dbReference type="InterPro" id="IPR050834">
    <property type="entry name" value="Glycosyltransf_2"/>
</dbReference>